<evidence type="ECO:0000256" key="1">
    <source>
        <dbReference type="SAM" id="MobiDB-lite"/>
    </source>
</evidence>
<protein>
    <submittedName>
        <fullName evidence="2">Uncharacterized protein</fullName>
    </submittedName>
</protein>
<dbReference type="AlphaFoldDB" id="A0A5C3F990"/>
<name>A0A5C3F990_9BASI</name>
<evidence type="ECO:0000313" key="2">
    <source>
        <dbReference type="EMBL" id="SPO41024.1"/>
    </source>
</evidence>
<feature type="region of interest" description="Disordered" evidence="1">
    <location>
        <begin position="96"/>
        <end position="145"/>
    </location>
</feature>
<gene>
    <name evidence="2" type="ORF">PSFLO_06506</name>
</gene>
<sequence length="145" mass="15545">MLKTPRLSSVAALKSVRQLHPALPCSDPTRRPPPRPSGHHALPARVQAAPRKAQPDTTARRRRLGLRCSPRPELHMSRACSVQIQSALSCAAQTISAPHRSACQSKPGLATAPSRAEPLHRAPSKPATSSRPCLLPGLSKRSELS</sequence>
<organism evidence="2 3">
    <name type="scientific">Pseudozyma flocculosa</name>
    <dbReference type="NCBI Taxonomy" id="84751"/>
    <lineage>
        <taxon>Eukaryota</taxon>
        <taxon>Fungi</taxon>
        <taxon>Dikarya</taxon>
        <taxon>Basidiomycota</taxon>
        <taxon>Ustilaginomycotina</taxon>
        <taxon>Ustilaginomycetes</taxon>
        <taxon>Ustilaginales</taxon>
        <taxon>Ustilaginaceae</taxon>
        <taxon>Pseudozyma</taxon>
    </lineage>
</organism>
<dbReference type="EMBL" id="OOIP01000024">
    <property type="protein sequence ID" value="SPO41024.1"/>
    <property type="molecule type" value="Genomic_DNA"/>
</dbReference>
<feature type="region of interest" description="Disordered" evidence="1">
    <location>
        <begin position="19"/>
        <end position="70"/>
    </location>
</feature>
<dbReference type="Proteomes" id="UP000323386">
    <property type="component" value="Unassembled WGS sequence"/>
</dbReference>
<reference evidence="2 3" key="1">
    <citation type="submission" date="2018-03" db="EMBL/GenBank/DDBJ databases">
        <authorList>
            <person name="Guldener U."/>
        </authorList>
    </citation>
    <scope>NUCLEOTIDE SEQUENCE [LARGE SCALE GENOMIC DNA]</scope>
    <source>
        <strain evidence="2 3">DAOM196992</strain>
    </source>
</reference>
<proteinExistence type="predicted"/>
<keyword evidence="3" id="KW-1185">Reference proteome</keyword>
<evidence type="ECO:0000313" key="3">
    <source>
        <dbReference type="Proteomes" id="UP000323386"/>
    </source>
</evidence>
<accession>A0A5C3F990</accession>